<dbReference type="InterPro" id="IPR036322">
    <property type="entry name" value="WD40_repeat_dom_sf"/>
</dbReference>
<dbReference type="SUPFAM" id="SSF50978">
    <property type="entry name" value="WD40 repeat-like"/>
    <property type="match status" value="1"/>
</dbReference>
<keyword evidence="7" id="KW-0747">Spliceosome</keyword>
<dbReference type="SMART" id="SM00320">
    <property type="entry name" value="WD40"/>
    <property type="match status" value="7"/>
</dbReference>
<evidence type="ECO:0000256" key="8">
    <source>
        <dbReference type="SAM" id="MobiDB-lite"/>
    </source>
</evidence>
<dbReference type="Pfam" id="PF00400">
    <property type="entry name" value="WD40"/>
    <property type="match status" value="6"/>
</dbReference>
<evidence type="ECO:0000313" key="10">
    <source>
        <dbReference type="Proteomes" id="UP000253472"/>
    </source>
</evidence>
<gene>
    <name evidence="9" type="primary">PRP46_0</name>
    <name evidence="9" type="ORF">Cantr_02256</name>
</gene>
<dbReference type="PANTHER" id="PTHR19923:SF0">
    <property type="entry name" value="PLEIOTROPIC REGULATOR 1"/>
    <property type="match status" value="1"/>
</dbReference>
<comment type="caution">
    <text evidence="9">The sequence shown here is derived from an EMBL/GenBank/DDBJ whole genome shotgun (WGS) entry which is preliminary data.</text>
</comment>
<evidence type="ECO:0000256" key="3">
    <source>
        <dbReference type="ARBA" id="ARBA00025726"/>
    </source>
</evidence>
<organism evidence="9 10">
    <name type="scientific">Candida viswanathii</name>
    <dbReference type="NCBI Taxonomy" id="5486"/>
    <lineage>
        <taxon>Eukaryota</taxon>
        <taxon>Fungi</taxon>
        <taxon>Dikarya</taxon>
        <taxon>Ascomycota</taxon>
        <taxon>Saccharomycotina</taxon>
        <taxon>Pichiomycetes</taxon>
        <taxon>Debaryomycetaceae</taxon>
        <taxon>Candida/Lodderomyces clade</taxon>
        <taxon>Candida</taxon>
    </lineage>
</organism>
<comment type="similarity">
    <text evidence="3 7">Belongs to the WD repeat PRL1/PRL2 family.</text>
</comment>
<keyword evidence="7" id="KW-0539">Nucleus</keyword>
<keyword evidence="7" id="KW-0508">mRNA splicing</keyword>
<feature type="repeat" description="WD" evidence="6">
    <location>
        <begin position="82"/>
        <end position="124"/>
    </location>
</feature>
<dbReference type="PROSITE" id="PS50082">
    <property type="entry name" value="WD_REPEATS_2"/>
    <property type="match status" value="5"/>
</dbReference>
<evidence type="ECO:0000256" key="2">
    <source>
        <dbReference type="ARBA" id="ARBA00022737"/>
    </source>
</evidence>
<dbReference type="GO" id="GO:0071011">
    <property type="term" value="C:precatalytic spliceosome"/>
    <property type="evidence" value="ECO:0007669"/>
    <property type="project" value="TreeGrafter"/>
</dbReference>
<dbReference type="GO" id="GO:0071013">
    <property type="term" value="C:catalytic step 2 spliceosome"/>
    <property type="evidence" value="ECO:0007669"/>
    <property type="project" value="TreeGrafter"/>
</dbReference>
<dbReference type="GO" id="GO:0000398">
    <property type="term" value="P:mRNA splicing, via spliceosome"/>
    <property type="evidence" value="ECO:0007669"/>
    <property type="project" value="UniProtKB-UniRule"/>
</dbReference>
<dbReference type="InterPro" id="IPR020472">
    <property type="entry name" value="WD40_PAC1"/>
</dbReference>
<feature type="repeat" description="WD" evidence="6">
    <location>
        <begin position="125"/>
        <end position="159"/>
    </location>
</feature>
<feature type="region of interest" description="Disordered" evidence="8">
    <location>
        <begin position="42"/>
        <end position="67"/>
    </location>
</feature>
<comment type="subcellular location">
    <subcellularLocation>
        <location evidence="7">Nucleus</location>
    </subcellularLocation>
</comment>
<name>A0A367YND6_9ASCO</name>
<dbReference type="EMBL" id="QLNQ01000001">
    <property type="protein sequence ID" value="RCK67069.1"/>
    <property type="molecule type" value="Genomic_DNA"/>
</dbReference>
<feature type="repeat" description="WD" evidence="6">
    <location>
        <begin position="172"/>
        <end position="213"/>
    </location>
</feature>
<dbReference type="InterPro" id="IPR045241">
    <property type="entry name" value="Prp46/PLRG1-like"/>
</dbReference>
<dbReference type="Proteomes" id="UP000253472">
    <property type="component" value="Unassembled WGS sequence"/>
</dbReference>
<dbReference type="InterPro" id="IPR001680">
    <property type="entry name" value="WD40_rpt"/>
</dbReference>
<accession>A0A367YND6</accession>
<proteinExistence type="inferred from homology"/>
<feature type="repeat" description="WD" evidence="6">
    <location>
        <begin position="256"/>
        <end position="297"/>
    </location>
</feature>
<dbReference type="InterPro" id="IPR015943">
    <property type="entry name" value="WD40/YVTN_repeat-like_dom_sf"/>
</dbReference>
<dbReference type="Gene3D" id="2.130.10.10">
    <property type="entry name" value="YVTN repeat-like/Quinoprotein amine dehydrogenase"/>
    <property type="match status" value="1"/>
</dbReference>
<feature type="repeat" description="WD" evidence="6">
    <location>
        <begin position="214"/>
        <end position="255"/>
    </location>
</feature>
<sequence>MLTLGNQDLLRSYATDIIPLNDTLSEAMYNNVKLTHYFGNLPAQEEPQDTPDDQPSSQLAISTRKPKVTSTHSDWQLVRTLAGAHKGWIRCIVIDEITNKWYVTGLADSTIKIWDFENNSLKAILTGHVLGVRSLCISKRFPYLFSGGEDKSLRCWDLERTNSPAGCQIRAYHGHLGGVYSIALHPELDLLFSGGKDCVVRVWDIRSRAEAMTLLGHQNDITSIQTDYNDPQVITSSMDGTMRLWDLRNQKTELLITNHSKSIRSMKSHPKETTFVSGDGNGEIKQWLLPKGELLNEFQSGPRETNQRDNSRIINTLSINPVSNTLFSGYDDGRLEFYDYVNGTLQQSGYSPSLSGSQDDAAIYASTFDMSGLRLLTCHGDKSIRIWGNSSY</sequence>
<dbReference type="AlphaFoldDB" id="A0A367YND6"/>
<dbReference type="CDD" id="cd00200">
    <property type="entry name" value="WD40"/>
    <property type="match status" value="1"/>
</dbReference>
<keyword evidence="1 6" id="KW-0853">WD repeat</keyword>
<dbReference type="OrthoDB" id="10256122at2759"/>
<dbReference type="GO" id="GO:0000974">
    <property type="term" value="C:Prp19 complex"/>
    <property type="evidence" value="ECO:0007669"/>
    <property type="project" value="TreeGrafter"/>
</dbReference>
<protein>
    <recommendedName>
        <fullName evidence="4 7">Pre-mRNA-splicing factor PRP46</fullName>
    </recommendedName>
    <alternativeName>
        <fullName evidence="5 7">Pre-mRNA-processing protein 46</fullName>
    </alternativeName>
</protein>
<keyword evidence="10" id="KW-1185">Reference proteome</keyword>
<dbReference type="PROSITE" id="PS50294">
    <property type="entry name" value="WD_REPEATS_REGION"/>
    <property type="match status" value="3"/>
</dbReference>
<keyword evidence="2 7" id="KW-0677">Repeat</keyword>
<dbReference type="STRING" id="5486.A0A367YND6"/>
<dbReference type="PANTHER" id="PTHR19923">
    <property type="entry name" value="WD40 REPEAT PROTEINPRL1/PRL2-RELATED"/>
    <property type="match status" value="1"/>
</dbReference>
<evidence type="ECO:0000256" key="7">
    <source>
        <dbReference type="RuleBase" id="RU369036"/>
    </source>
</evidence>
<dbReference type="PRINTS" id="PR00320">
    <property type="entry name" value="GPROTEINBRPT"/>
</dbReference>
<comment type="subunit">
    <text evidence="7">Associated with the spliceosome.</text>
</comment>
<evidence type="ECO:0000256" key="4">
    <source>
        <dbReference type="ARBA" id="ARBA00026147"/>
    </source>
</evidence>
<dbReference type="PROSITE" id="PS00678">
    <property type="entry name" value="WD_REPEATS_1"/>
    <property type="match status" value="2"/>
</dbReference>
<evidence type="ECO:0000313" key="9">
    <source>
        <dbReference type="EMBL" id="RCK67069.1"/>
    </source>
</evidence>
<reference evidence="9 10" key="1">
    <citation type="submission" date="2018-06" db="EMBL/GenBank/DDBJ databases">
        <title>Whole genome sequencing of Candida tropicalis (genome annotated by CSBL at Korea University).</title>
        <authorList>
            <person name="Ahn J."/>
        </authorList>
    </citation>
    <scope>NUCLEOTIDE SEQUENCE [LARGE SCALE GENOMIC DNA]</scope>
    <source>
        <strain evidence="9 10">ATCC 20962</strain>
    </source>
</reference>
<keyword evidence="7" id="KW-0507">mRNA processing</keyword>
<dbReference type="InterPro" id="IPR019775">
    <property type="entry name" value="WD40_repeat_CS"/>
</dbReference>
<evidence type="ECO:0000256" key="6">
    <source>
        <dbReference type="PROSITE-ProRule" id="PRU00221"/>
    </source>
</evidence>
<evidence type="ECO:0000256" key="1">
    <source>
        <dbReference type="ARBA" id="ARBA00022574"/>
    </source>
</evidence>
<comment type="function">
    <text evidence="7">Involved in pre-mRNA splicing and required for cell cycle progression at G2/M.</text>
</comment>
<evidence type="ECO:0000256" key="5">
    <source>
        <dbReference type="ARBA" id="ARBA00033071"/>
    </source>
</evidence>